<evidence type="ECO:0000313" key="8">
    <source>
        <dbReference type="EMBL" id="KAL3394532.1"/>
    </source>
</evidence>
<comment type="cofactor">
    <cofactor evidence="1">
        <name>a divalent metal cation</name>
        <dbReference type="ChEBI" id="CHEBI:60240"/>
    </cofactor>
</comment>
<dbReference type="Pfam" id="PF13359">
    <property type="entry name" value="DDE_Tnp_4"/>
    <property type="match status" value="1"/>
</dbReference>
<keyword evidence="3 6" id="KW-0863">Zinc-finger</keyword>
<dbReference type="PROSITE" id="PS50950">
    <property type="entry name" value="ZF_THAP"/>
    <property type="match status" value="1"/>
</dbReference>
<dbReference type="PANTHER" id="PTHR23080">
    <property type="entry name" value="THAP DOMAIN PROTEIN"/>
    <property type="match status" value="1"/>
</dbReference>
<gene>
    <name evidence="8" type="ORF">TKK_011523</name>
</gene>
<comment type="caution">
    <text evidence="8">The sequence shown here is derived from an EMBL/GenBank/DDBJ whole genome shotgun (WGS) entry which is preliminary data.</text>
</comment>
<dbReference type="SUPFAM" id="SSF57716">
    <property type="entry name" value="Glucocorticoid receptor-like (DNA-binding domain)"/>
    <property type="match status" value="1"/>
</dbReference>
<dbReference type="AlphaFoldDB" id="A0ABD2WNS2"/>
<dbReference type="GO" id="GO:0008270">
    <property type="term" value="F:zinc ion binding"/>
    <property type="evidence" value="ECO:0007669"/>
    <property type="project" value="UniProtKB-KW"/>
</dbReference>
<keyword evidence="9" id="KW-1185">Reference proteome</keyword>
<name>A0ABD2WNS2_9HYME</name>
<dbReference type="SMART" id="SM00980">
    <property type="entry name" value="THAP"/>
    <property type="match status" value="1"/>
</dbReference>
<organism evidence="8 9">
    <name type="scientific">Trichogramma kaykai</name>
    <dbReference type="NCBI Taxonomy" id="54128"/>
    <lineage>
        <taxon>Eukaryota</taxon>
        <taxon>Metazoa</taxon>
        <taxon>Ecdysozoa</taxon>
        <taxon>Arthropoda</taxon>
        <taxon>Hexapoda</taxon>
        <taxon>Insecta</taxon>
        <taxon>Pterygota</taxon>
        <taxon>Neoptera</taxon>
        <taxon>Endopterygota</taxon>
        <taxon>Hymenoptera</taxon>
        <taxon>Apocrita</taxon>
        <taxon>Proctotrupomorpha</taxon>
        <taxon>Chalcidoidea</taxon>
        <taxon>Trichogrammatidae</taxon>
        <taxon>Trichogramma</taxon>
    </lineage>
</organism>
<dbReference type="EMBL" id="JBJJXI010000092">
    <property type="protein sequence ID" value="KAL3394532.1"/>
    <property type="molecule type" value="Genomic_DNA"/>
</dbReference>
<evidence type="ECO:0000256" key="3">
    <source>
        <dbReference type="ARBA" id="ARBA00022771"/>
    </source>
</evidence>
<dbReference type="InterPro" id="IPR027806">
    <property type="entry name" value="HARBI1_dom"/>
</dbReference>
<dbReference type="GO" id="GO:0003677">
    <property type="term" value="F:DNA binding"/>
    <property type="evidence" value="ECO:0007669"/>
    <property type="project" value="UniProtKB-UniRule"/>
</dbReference>
<evidence type="ECO:0000256" key="4">
    <source>
        <dbReference type="ARBA" id="ARBA00022833"/>
    </source>
</evidence>
<evidence type="ECO:0000259" key="7">
    <source>
        <dbReference type="PROSITE" id="PS50950"/>
    </source>
</evidence>
<dbReference type="Proteomes" id="UP001627154">
    <property type="component" value="Unassembled WGS sequence"/>
</dbReference>
<keyword evidence="5 6" id="KW-0238">DNA-binding</keyword>
<reference evidence="8 9" key="1">
    <citation type="journal article" date="2024" name="bioRxiv">
        <title>A reference genome for Trichogramma kaykai: A tiny desert-dwelling parasitoid wasp with competing sex-ratio distorters.</title>
        <authorList>
            <person name="Culotta J."/>
            <person name="Lindsey A.R."/>
        </authorList>
    </citation>
    <scope>NUCLEOTIDE SEQUENCE [LARGE SCALE GENOMIC DNA]</scope>
    <source>
        <strain evidence="8 9">KSX58</strain>
    </source>
</reference>
<proteinExistence type="predicted"/>
<evidence type="ECO:0000256" key="2">
    <source>
        <dbReference type="ARBA" id="ARBA00022723"/>
    </source>
</evidence>
<accession>A0ABD2WNS2</accession>
<dbReference type="Pfam" id="PF05485">
    <property type="entry name" value="THAP"/>
    <property type="match status" value="1"/>
</dbReference>
<evidence type="ECO:0000256" key="6">
    <source>
        <dbReference type="PROSITE-ProRule" id="PRU00309"/>
    </source>
</evidence>
<evidence type="ECO:0000256" key="5">
    <source>
        <dbReference type="ARBA" id="ARBA00023125"/>
    </source>
</evidence>
<dbReference type="PANTHER" id="PTHR23080:SF141">
    <property type="entry name" value="TRANSPOSASE HELIX-TURN-HELIX DOMAIN-CONTAINING PROTEIN"/>
    <property type="match status" value="1"/>
</dbReference>
<evidence type="ECO:0000256" key="1">
    <source>
        <dbReference type="ARBA" id="ARBA00001968"/>
    </source>
</evidence>
<keyword evidence="4" id="KW-0862">Zinc</keyword>
<keyword evidence="2" id="KW-0479">Metal-binding</keyword>
<protein>
    <recommendedName>
        <fullName evidence="7">THAP-type domain-containing protein</fullName>
    </recommendedName>
</protein>
<evidence type="ECO:0000313" key="9">
    <source>
        <dbReference type="Proteomes" id="UP001627154"/>
    </source>
</evidence>
<dbReference type="InterPro" id="IPR006612">
    <property type="entry name" value="THAP_Znf"/>
</dbReference>
<feature type="domain" description="THAP-type" evidence="7">
    <location>
        <begin position="11"/>
        <end position="93"/>
    </location>
</feature>
<sequence length="649" mass="73935">MAEKEILSITMAGRSRRCSIPECDGQNVKVLYEFPKEACRKRRWLSACGMDDANEASSLKMFACNSHFVDHDYIPASPSIVPILKRTAVPVIKLSGNVTKSPISKIMDKNISNTNENNSHSKISEQNELTLIASNQEKIKVDSCTHLPDDNENIVSNNSKNSKTENYPLQHKKKIQDVNLKCSEKLENSKIEKKIFSDSKNTGINKNEILKYISPKSEEINSVNALQSIENNKIEIDRLKIKTTIDDRNESIAVKEKVQTKTKPTVIIQSPNSRFRKNIPVIPKTLCADCGKYCTIVDDDIVGAKRPDETLAAETLLELQEVDPSNEDEQAILIKKGIEICDKVIRKESIKLINLITNDNELVAFTGIDFKLLEKLTKAMTIMEGGTGKTYSETAKERIVLTLCKIRINLPFRCLGLLFGFNHIVSASLFYSTIRNLSSIMTQIIYWPRREEILKKLPACYHNYKQTRLVLHCTEMQVVKQRCTSCRELLVANNKEYESIKLVLGIAPSGLIIFKSNTYDTQDENESIFTKIKILTYLDPAHDAILDDKTLDITNECSKWNISLVKLPTIEKNNMYNTTDVELIKNIAIGRLHVDRTLHRFKTFKITQKKLSWRALPCIDEICTVIAAIINLKNPYFSEEFFKKFPEWI</sequence>